<name>B9T1X3_RICCO</name>
<protein>
    <submittedName>
        <fullName evidence="1">Uncharacterized protein</fullName>
    </submittedName>
</protein>
<dbReference type="Proteomes" id="UP000008311">
    <property type="component" value="Unassembled WGS sequence"/>
</dbReference>
<keyword evidence="2" id="KW-1185">Reference proteome</keyword>
<gene>
    <name evidence="1" type="ORF">RCOM_0108640</name>
</gene>
<reference evidence="2" key="1">
    <citation type="journal article" date="2010" name="Nat. Biotechnol.">
        <title>Draft genome sequence of the oilseed species Ricinus communis.</title>
        <authorList>
            <person name="Chan A.P."/>
            <person name="Crabtree J."/>
            <person name="Zhao Q."/>
            <person name="Lorenzi H."/>
            <person name="Orvis J."/>
            <person name="Puiu D."/>
            <person name="Melake-Berhan A."/>
            <person name="Jones K.M."/>
            <person name="Redman J."/>
            <person name="Chen G."/>
            <person name="Cahoon E.B."/>
            <person name="Gedil M."/>
            <person name="Stanke M."/>
            <person name="Haas B.J."/>
            <person name="Wortman J.R."/>
            <person name="Fraser-Liggett C.M."/>
            <person name="Ravel J."/>
            <person name="Rabinowicz P.D."/>
        </authorList>
    </citation>
    <scope>NUCLEOTIDE SEQUENCE [LARGE SCALE GENOMIC DNA]</scope>
    <source>
        <strain evidence="2">cv. Hale</strain>
    </source>
</reference>
<proteinExistence type="predicted"/>
<sequence>MIDLKQLKKIKLNKGKRHVSSSLAPLVPPPALVPNEVCEENTASADPTFRLETGDQSFILCLPPSSQSLGKRPRL</sequence>
<dbReference type="InParanoid" id="B9T1X3"/>
<organism evidence="1 2">
    <name type="scientific">Ricinus communis</name>
    <name type="common">Castor bean</name>
    <dbReference type="NCBI Taxonomy" id="3988"/>
    <lineage>
        <taxon>Eukaryota</taxon>
        <taxon>Viridiplantae</taxon>
        <taxon>Streptophyta</taxon>
        <taxon>Embryophyta</taxon>
        <taxon>Tracheophyta</taxon>
        <taxon>Spermatophyta</taxon>
        <taxon>Magnoliopsida</taxon>
        <taxon>eudicotyledons</taxon>
        <taxon>Gunneridae</taxon>
        <taxon>Pentapetalae</taxon>
        <taxon>rosids</taxon>
        <taxon>fabids</taxon>
        <taxon>Malpighiales</taxon>
        <taxon>Euphorbiaceae</taxon>
        <taxon>Acalyphoideae</taxon>
        <taxon>Acalypheae</taxon>
        <taxon>Ricinus</taxon>
    </lineage>
</organism>
<evidence type="ECO:0000313" key="1">
    <source>
        <dbReference type="EMBL" id="EEF30136.1"/>
    </source>
</evidence>
<evidence type="ECO:0000313" key="2">
    <source>
        <dbReference type="Proteomes" id="UP000008311"/>
    </source>
</evidence>
<accession>B9T1X3</accession>
<dbReference type="AlphaFoldDB" id="B9T1X3"/>
<dbReference type="EMBL" id="EQ974362">
    <property type="protein sequence ID" value="EEF30136.1"/>
    <property type="molecule type" value="Genomic_DNA"/>
</dbReference>